<name>A0A164XDM1_9AGAM</name>
<dbReference type="SMART" id="SM00563">
    <property type="entry name" value="PlsC"/>
    <property type="match status" value="1"/>
</dbReference>
<dbReference type="CDD" id="cd07990">
    <property type="entry name" value="LPLAT_LCLAT1-like"/>
    <property type="match status" value="1"/>
</dbReference>
<keyword evidence="1" id="KW-0812">Transmembrane</keyword>
<gene>
    <name evidence="3" type="ORF">SISNIDRAFT_408293</name>
</gene>
<dbReference type="EMBL" id="KV419400">
    <property type="protein sequence ID" value="KZS95870.1"/>
    <property type="molecule type" value="Genomic_DNA"/>
</dbReference>
<protein>
    <recommendedName>
        <fullName evidence="2">Phospholipid/glycerol acyltransferase domain-containing protein</fullName>
    </recommendedName>
</protein>
<dbReference type="Pfam" id="PF01553">
    <property type="entry name" value="Acyltransferase"/>
    <property type="match status" value="1"/>
</dbReference>
<dbReference type="Proteomes" id="UP000076722">
    <property type="component" value="Unassembled WGS sequence"/>
</dbReference>
<organism evidence="3 4">
    <name type="scientific">Sistotremastrum niveocremeum HHB9708</name>
    <dbReference type="NCBI Taxonomy" id="1314777"/>
    <lineage>
        <taxon>Eukaryota</taxon>
        <taxon>Fungi</taxon>
        <taxon>Dikarya</taxon>
        <taxon>Basidiomycota</taxon>
        <taxon>Agaricomycotina</taxon>
        <taxon>Agaricomycetes</taxon>
        <taxon>Sistotremastrales</taxon>
        <taxon>Sistotremastraceae</taxon>
        <taxon>Sertulicium</taxon>
        <taxon>Sertulicium niveocremeum</taxon>
    </lineage>
</organism>
<evidence type="ECO:0000259" key="2">
    <source>
        <dbReference type="SMART" id="SM00563"/>
    </source>
</evidence>
<dbReference type="GO" id="GO:0005783">
    <property type="term" value="C:endoplasmic reticulum"/>
    <property type="evidence" value="ECO:0007669"/>
    <property type="project" value="TreeGrafter"/>
</dbReference>
<dbReference type="PANTHER" id="PTHR10983:SF16">
    <property type="entry name" value="LYSOCARDIOLIPIN ACYLTRANSFERASE 1"/>
    <property type="match status" value="1"/>
</dbReference>
<accession>A0A164XDM1</accession>
<sequence>MTVTRTEASIPIPERRSKRPLIQFLKGLAFIVLFESACFLIHGTQWLCLPIRLFSNRLWEECNRAHKGNFAKVLILMCQWFAPVDMIITTEGEYFRRAGVIEKDADGQVTKINLPSKIVMVANHQIYCDWWYLWAFTKWTGGSKDVIIVLKKSLKWIPVFGWAMQWFRFVFLARSWATDSKYFVKKLAEVADYAEKYDDPLFFMLYPEGTLVSKDTRPISKKWADKTGIEDMQHMLLPRATGLQWTLRSLAPRVSGLKLLDITVAYEGIPRNAYGQSHYTLRSVFMNGIPPPNIHLHLRIYDVKKEVPIGDVDIRRDKAATHSRTESEATQEERQVFENWLLQRWREKDALLEGFHQIGLLAPPKKSETECFNERFTIPMALGSLWELVALFLSMTPSIIAARLLKTFRRG</sequence>
<evidence type="ECO:0000256" key="1">
    <source>
        <dbReference type="SAM" id="Phobius"/>
    </source>
</evidence>
<keyword evidence="1" id="KW-0472">Membrane</keyword>
<dbReference type="GO" id="GO:0036149">
    <property type="term" value="P:phosphatidylinositol acyl-chain remodeling"/>
    <property type="evidence" value="ECO:0007669"/>
    <property type="project" value="TreeGrafter"/>
</dbReference>
<evidence type="ECO:0000313" key="3">
    <source>
        <dbReference type="EMBL" id="KZS95870.1"/>
    </source>
</evidence>
<proteinExistence type="predicted"/>
<dbReference type="OrthoDB" id="189226at2759"/>
<evidence type="ECO:0000313" key="4">
    <source>
        <dbReference type="Proteomes" id="UP000076722"/>
    </source>
</evidence>
<keyword evidence="4" id="KW-1185">Reference proteome</keyword>
<dbReference type="SUPFAM" id="SSF69593">
    <property type="entry name" value="Glycerol-3-phosphate (1)-acyltransferase"/>
    <property type="match status" value="1"/>
</dbReference>
<feature type="transmembrane region" description="Helical" evidence="1">
    <location>
        <begin position="21"/>
        <end position="42"/>
    </location>
</feature>
<reference evidence="3 4" key="1">
    <citation type="journal article" date="2016" name="Mol. Biol. Evol.">
        <title>Comparative Genomics of Early-Diverging Mushroom-Forming Fungi Provides Insights into the Origins of Lignocellulose Decay Capabilities.</title>
        <authorList>
            <person name="Nagy L.G."/>
            <person name="Riley R."/>
            <person name="Tritt A."/>
            <person name="Adam C."/>
            <person name="Daum C."/>
            <person name="Floudas D."/>
            <person name="Sun H."/>
            <person name="Yadav J.S."/>
            <person name="Pangilinan J."/>
            <person name="Larsson K.H."/>
            <person name="Matsuura K."/>
            <person name="Barry K."/>
            <person name="Labutti K."/>
            <person name="Kuo R."/>
            <person name="Ohm R.A."/>
            <person name="Bhattacharya S.S."/>
            <person name="Shirouzu T."/>
            <person name="Yoshinaga Y."/>
            <person name="Martin F.M."/>
            <person name="Grigoriev I.V."/>
            <person name="Hibbett D.S."/>
        </authorList>
    </citation>
    <scope>NUCLEOTIDE SEQUENCE [LARGE SCALE GENOMIC DNA]</scope>
    <source>
        <strain evidence="3 4">HHB9708</strain>
    </source>
</reference>
<feature type="domain" description="Phospholipid/glycerol acyltransferase" evidence="2">
    <location>
        <begin position="118"/>
        <end position="244"/>
    </location>
</feature>
<dbReference type="STRING" id="1314777.A0A164XDM1"/>
<dbReference type="PANTHER" id="PTHR10983">
    <property type="entry name" value="1-ACYLGLYCEROL-3-PHOSPHATE ACYLTRANSFERASE-RELATED"/>
    <property type="match status" value="1"/>
</dbReference>
<dbReference type="GO" id="GO:0016746">
    <property type="term" value="F:acyltransferase activity"/>
    <property type="evidence" value="ECO:0007669"/>
    <property type="project" value="InterPro"/>
</dbReference>
<keyword evidence="1" id="KW-1133">Transmembrane helix</keyword>
<feature type="transmembrane region" description="Helical" evidence="1">
    <location>
        <begin position="385"/>
        <end position="405"/>
    </location>
</feature>
<dbReference type="InterPro" id="IPR002123">
    <property type="entry name" value="Plipid/glycerol_acylTrfase"/>
</dbReference>
<dbReference type="AlphaFoldDB" id="A0A164XDM1"/>